<evidence type="ECO:0008006" key="3">
    <source>
        <dbReference type="Google" id="ProtNLM"/>
    </source>
</evidence>
<sequence>MDCVLVKVKRLRANPVFKLLSDKKLFDGVVPKLAACVPYMPDHNLDEDSWFKIEKFSEQKYCLPLLIKPFDSKDYNDLEKSRFSEIAYICSVQGDDFFFQKVTPSLFLRRKMITFGDVAVVEDGENRLVVNDIPDAIYIQKSDTLVFRNLATISSIFPEIDELYREATQAEVEKFLENKFIALANNFSAHSVSKPNRKRIALAMATLDALPPQDKIGMLAYIDGYCGDKVKYDKVSSSFEISDDDSLKLLIYGIEQRFYTTQFGQEKRLANSVQSLG</sequence>
<reference evidence="1 2" key="1">
    <citation type="submission" date="2018-08" db="EMBL/GenBank/DDBJ databases">
        <title>Recombination of ecologically and evolutionarily significant loci maintains genetic cohesion in the Pseudomonas syringae species complex.</title>
        <authorList>
            <person name="Dillon M."/>
            <person name="Thakur S."/>
            <person name="Almeida R.N.D."/>
            <person name="Weir B.S."/>
            <person name="Guttman D.S."/>
        </authorList>
    </citation>
    <scope>NUCLEOTIDE SEQUENCE [LARGE SCALE GENOMIC DNA]</scope>
    <source>
        <strain evidence="1 2">19322</strain>
    </source>
</reference>
<proteinExistence type="predicted"/>
<organism evidence="1 2">
    <name type="scientific">Pseudomonas amygdali pv. morsprunorum</name>
    <dbReference type="NCBI Taxonomy" id="129138"/>
    <lineage>
        <taxon>Bacteria</taxon>
        <taxon>Pseudomonadati</taxon>
        <taxon>Pseudomonadota</taxon>
        <taxon>Gammaproteobacteria</taxon>
        <taxon>Pseudomonadales</taxon>
        <taxon>Pseudomonadaceae</taxon>
        <taxon>Pseudomonas</taxon>
        <taxon>Pseudomonas amygdali</taxon>
    </lineage>
</organism>
<evidence type="ECO:0000313" key="2">
    <source>
        <dbReference type="Proteomes" id="UP000277952"/>
    </source>
</evidence>
<dbReference type="RefSeq" id="WP_005740455.1">
    <property type="nucleotide sequence ID" value="NZ_LIIA01000024.1"/>
</dbReference>
<protein>
    <recommendedName>
        <fullName evidence="3">ATP F0F1 synthase synthase</fullName>
    </recommendedName>
</protein>
<accession>A0A2S4HPB8</accession>
<comment type="caution">
    <text evidence="1">The sequence shown here is derived from an EMBL/GenBank/DDBJ whole genome shotgun (WGS) entry which is preliminary data.</text>
</comment>
<dbReference type="EMBL" id="RBNS01000309">
    <property type="protein sequence ID" value="RML48268.1"/>
    <property type="molecule type" value="Genomic_DNA"/>
</dbReference>
<evidence type="ECO:0000313" key="1">
    <source>
        <dbReference type="EMBL" id="RML48268.1"/>
    </source>
</evidence>
<dbReference type="AlphaFoldDB" id="A0A2S4HPB8"/>
<name>A0A2S4HPB8_PSEA0</name>
<gene>
    <name evidence="1" type="ORF">ALQ94_200118</name>
</gene>
<dbReference type="Proteomes" id="UP000277952">
    <property type="component" value="Unassembled WGS sequence"/>
</dbReference>